<sequence>MADFEVKNGQVMPVLKMRVEENAAPVYVFASQAGSNYSHLDNFIDQRVKVAITTFLDAGTKDKDGNEQYIALGSIQQAEFVINGLLYQAMLKDPDAVKNKDRIGKITQVIDTPDFRFISFEYQGAELGMLAKNFYYQTWTKPLSQVAYIGMKFPFRITNIIKAKYEDQEGVKKDIAEGRPVPKGLMYQVLTTRLLFLESPDKDVESKFERGADFKGYIVQYHPIMGILVEVAPGWWCKGILSANSPIKPSIADAQQHTPVIVHLEKINPKTRTGRAWIKRFPHGVVRVPDPHEQ</sequence>
<name>A0AAW8WTH5_9LACO</name>
<reference evidence="1" key="1">
    <citation type="submission" date="2023-08" db="EMBL/GenBank/DDBJ databases">
        <title>Lactobacillus from the Female Urinary Tract.</title>
        <authorList>
            <person name="Stegman N."/>
            <person name="Jackson B."/>
            <person name="Steiling M."/>
            <person name="Sedano C."/>
            <person name="Wolfe A."/>
            <person name="Putonti C."/>
        </authorList>
    </citation>
    <scope>NUCLEOTIDE SEQUENCE</scope>
    <source>
        <strain evidence="1">UMB5661</strain>
    </source>
</reference>
<dbReference type="AlphaFoldDB" id="A0AAW8WTH5"/>
<dbReference type="RefSeq" id="WP_315689302.1">
    <property type="nucleotide sequence ID" value="NZ_JAVTXN010000046.1"/>
</dbReference>
<accession>A0AAW8WTH5</accession>
<gene>
    <name evidence="1" type="ORF">RON39_08310</name>
</gene>
<proteinExistence type="predicted"/>
<dbReference type="Proteomes" id="UP001253287">
    <property type="component" value="Unassembled WGS sequence"/>
</dbReference>
<evidence type="ECO:0000313" key="1">
    <source>
        <dbReference type="EMBL" id="MDT9610114.1"/>
    </source>
</evidence>
<organism evidence="1 2">
    <name type="scientific">Lactobacillus crispatus</name>
    <dbReference type="NCBI Taxonomy" id="47770"/>
    <lineage>
        <taxon>Bacteria</taxon>
        <taxon>Bacillati</taxon>
        <taxon>Bacillota</taxon>
        <taxon>Bacilli</taxon>
        <taxon>Lactobacillales</taxon>
        <taxon>Lactobacillaceae</taxon>
        <taxon>Lactobacillus</taxon>
    </lineage>
</organism>
<evidence type="ECO:0000313" key="2">
    <source>
        <dbReference type="Proteomes" id="UP001253287"/>
    </source>
</evidence>
<protein>
    <submittedName>
        <fullName evidence="1">Uncharacterized protein</fullName>
    </submittedName>
</protein>
<dbReference type="EMBL" id="JAVTXN010000046">
    <property type="protein sequence ID" value="MDT9610114.1"/>
    <property type="molecule type" value="Genomic_DNA"/>
</dbReference>
<comment type="caution">
    <text evidence="1">The sequence shown here is derived from an EMBL/GenBank/DDBJ whole genome shotgun (WGS) entry which is preliminary data.</text>
</comment>